<keyword evidence="4 7" id="KW-1133">Transmembrane helix</keyword>
<feature type="transmembrane region" description="Helical" evidence="7">
    <location>
        <begin position="182"/>
        <end position="205"/>
    </location>
</feature>
<feature type="transmembrane region" description="Helical" evidence="7">
    <location>
        <begin position="351"/>
        <end position="370"/>
    </location>
</feature>
<dbReference type="Gene3D" id="1.20.1250.20">
    <property type="entry name" value="MFS general substrate transporter like domains"/>
    <property type="match status" value="2"/>
</dbReference>
<keyword evidence="3 7" id="KW-0812">Transmembrane</keyword>
<evidence type="ECO:0000259" key="8">
    <source>
        <dbReference type="PROSITE" id="PS50850"/>
    </source>
</evidence>
<reference evidence="9 10" key="1">
    <citation type="submission" date="2016-07" db="EMBL/GenBank/DDBJ databases">
        <title>Pervasive Adenine N6-methylation of Active Genes in Fungi.</title>
        <authorList>
            <consortium name="DOE Joint Genome Institute"/>
            <person name="Mondo S.J."/>
            <person name="Dannebaum R.O."/>
            <person name="Kuo R.C."/>
            <person name="Labutti K."/>
            <person name="Haridas S."/>
            <person name="Kuo A."/>
            <person name="Salamov A."/>
            <person name="Ahrendt S.R."/>
            <person name="Lipzen A."/>
            <person name="Sullivan W."/>
            <person name="Andreopoulos W.B."/>
            <person name="Clum A."/>
            <person name="Lindquist E."/>
            <person name="Daum C."/>
            <person name="Ramamoorthy G.K."/>
            <person name="Gryganskyi A."/>
            <person name="Culley D."/>
            <person name="Magnuson J.K."/>
            <person name="James T.Y."/>
            <person name="O'Malley M.A."/>
            <person name="Stajich J.E."/>
            <person name="Spatafora J.W."/>
            <person name="Visel A."/>
            <person name="Grigoriev I.V."/>
        </authorList>
    </citation>
    <scope>NUCLEOTIDE SEQUENCE [LARGE SCALE GENOMIC DNA]</scope>
    <source>
        <strain evidence="9 10">62-1032</strain>
    </source>
</reference>
<dbReference type="InterPro" id="IPR011701">
    <property type="entry name" value="MFS"/>
</dbReference>
<sequence length="535" mass="58550">MDPEKNTPTEQQKEHVRTGARFADDVQDGQDQLHPTLTTQTAQTGVTEDSEKDSSRYASSTAGLEFRAETHRAERRLLWKLDVLIIPLAVLLYLSAYLDRGNLGNARLQGLQAEVLEGSDTNYSIALSCFFITYITFSIPGTLLAKAILPSTSISLGALIWSIGASCQAATFNPAGLFVCRLFVGIGEALFGQAMALYFTLFYLPTEQSKRIGAFIGAGSMAGAFGGLISYGVSSIKHAKIDQWRILFLIEGIPSFVLAIVVFLCLPSRPETTKYLTEDQRTLACTRLNAVRRPEGATGVDWKAVRHAFLDWKTYTMAVMYSCMNLGLGSVSGFLPTIIKGLGYSNANAQLYTVPPYVVSLVFMLLLCTYSDRRQSRGIPSMVVFAIGIVGWTILYTVSPIGASHSDLHVRYFGVICVVTAGYSLIPIAMSQVARNTGCESQRAVALGMLNTVGQCLSVLAAFVFPSAEGPRYVKGNLLNIAFQSLGFCLALFHYVYFKWENARRDRVEGGKPEKGAILDTLDLYDKAPGFRYVC</sequence>
<comment type="subcellular location">
    <subcellularLocation>
        <location evidence="1">Membrane</location>
        <topology evidence="1">Multi-pass membrane protein</topology>
    </subcellularLocation>
</comment>
<organism evidence="9 10">
    <name type="scientific">Leucosporidium creatinivorum</name>
    <dbReference type="NCBI Taxonomy" id="106004"/>
    <lineage>
        <taxon>Eukaryota</taxon>
        <taxon>Fungi</taxon>
        <taxon>Dikarya</taxon>
        <taxon>Basidiomycota</taxon>
        <taxon>Pucciniomycotina</taxon>
        <taxon>Microbotryomycetes</taxon>
        <taxon>Leucosporidiales</taxon>
        <taxon>Leucosporidium</taxon>
    </lineage>
</organism>
<dbReference type="FunFam" id="1.20.1250.20:FF:000013">
    <property type="entry name" value="MFS general substrate transporter"/>
    <property type="match status" value="1"/>
</dbReference>
<gene>
    <name evidence="9" type="ORF">BCR35DRAFT_290847</name>
</gene>
<dbReference type="EMBL" id="MCGR01000021">
    <property type="protein sequence ID" value="ORY82359.1"/>
    <property type="molecule type" value="Genomic_DNA"/>
</dbReference>
<evidence type="ECO:0000256" key="3">
    <source>
        <dbReference type="ARBA" id="ARBA00022692"/>
    </source>
</evidence>
<dbReference type="InterPro" id="IPR036259">
    <property type="entry name" value="MFS_trans_sf"/>
</dbReference>
<dbReference type="STRING" id="106004.A0A1Y2FEK9"/>
<dbReference type="InParanoid" id="A0A1Y2FEK9"/>
<dbReference type="PANTHER" id="PTHR43791">
    <property type="entry name" value="PERMEASE-RELATED"/>
    <property type="match status" value="1"/>
</dbReference>
<feature type="transmembrane region" description="Helical" evidence="7">
    <location>
        <begin position="382"/>
        <end position="403"/>
    </location>
</feature>
<feature type="compositionally biased region" description="Low complexity" evidence="6">
    <location>
        <begin position="36"/>
        <end position="47"/>
    </location>
</feature>
<evidence type="ECO:0000256" key="6">
    <source>
        <dbReference type="SAM" id="MobiDB-lite"/>
    </source>
</evidence>
<evidence type="ECO:0000256" key="5">
    <source>
        <dbReference type="ARBA" id="ARBA00023136"/>
    </source>
</evidence>
<feature type="transmembrane region" description="Helical" evidence="7">
    <location>
        <begin position="409"/>
        <end position="433"/>
    </location>
</feature>
<dbReference type="AlphaFoldDB" id="A0A1Y2FEK9"/>
<feature type="compositionally biased region" description="Basic and acidic residues" evidence="6">
    <location>
        <begin position="1"/>
        <end position="17"/>
    </location>
</feature>
<feature type="domain" description="Major facilitator superfamily (MFS) profile" evidence="8">
    <location>
        <begin position="85"/>
        <end position="505"/>
    </location>
</feature>
<dbReference type="PROSITE" id="PS50850">
    <property type="entry name" value="MFS"/>
    <property type="match status" value="1"/>
</dbReference>
<feature type="transmembrane region" description="Helical" evidence="7">
    <location>
        <begin position="445"/>
        <end position="466"/>
    </location>
</feature>
<dbReference type="SUPFAM" id="SSF103473">
    <property type="entry name" value="MFS general substrate transporter"/>
    <property type="match status" value="1"/>
</dbReference>
<feature type="transmembrane region" description="Helical" evidence="7">
    <location>
        <begin position="212"/>
        <end position="234"/>
    </location>
</feature>
<feature type="transmembrane region" description="Helical" evidence="7">
    <location>
        <begin position="123"/>
        <end position="144"/>
    </location>
</feature>
<proteinExistence type="predicted"/>
<keyword evidence="5 7" id="KW-0472">Membrane</keyword>
<feature type="transmembrane region" description="Helical" evidence="7">
    <location>
        <begin position="478"/>
        <end position="498"/>
    </location>
</feature>
<feature type="region of interest" description="Disordered" evidence="6">
    <location>
        <begin position="1"/>
        <end position="58"/>
    </location>
</feature>
<dbReference type="Proteomes" id="UP000193467">
    <property type="component" value="Unassembled WGS sequence"/>
</dbReference>
<feature type="transmembrane region" description="Helical" evidence="7">
    <location>
        <begin position="246"/>
        <end position="266"/>
    </location>
</feature>
<dbReference type="Pfam" id="PF07690">
    <property type="entry name" value="MFS_1"/>
    <property type="match status" value="1"/>
</dbReference>
<evidence type="ECO:0000256" key="7">
    <source>
        <dbReference type="SAM" id="Phobius"/>
    </source>
</evidence>
<dbReference type="GO" id="GO:0016020">
    <property type="term" value="C:membrane"/>
    <property type="evidence" value="ECO:0007669"/>
    <property type="project" value="UniProtKB-SubCell"/>
</dbReference>
<evidence type="ECO:0000256" key="1">
    <source>
        <dbReference type="ARBA" id="ARBA00004141"/>
    </source>
</evidence>
<protein>
    <submittedName>
        <fullName evidence="9">Major facilitator superfamily domain-containing protein</fullName>
    </submittedName>
</protein>
<feature type="transmembrane region" description="Helical" evidence="7">
    <location>
        <begin position="156"/>
        <end position="176"/>
    </location>
</feature>
<evidence type="ECO:0000313" key="9">
    <source>
        <dbReference type="EMBL" id="ORY82359.1"/>
    </source>
</evidence>
<dbReference type="OrthoDB" id="2985014at2759"/>
<feature type="transmembrane region" description="Helical" evidence="7">
    <location>
        <begin position="77"/>
        <end position="98"/>
    </location>
</feature>
<feature type="transmembrane region" description="Helical" evidence="7">
    <location>
        <begin position="318"/>
        <end position="339"/>
    </location>
</feature>
<dbReference type="PANTHER" id="PTHR43791:SF36">
    <property type="entry name" value="TRANSPORTER, PUTATIVE (AFU_ORTHOLOGUE AFUA_6G08340)-RELATED"/>
    <property type="match status" value="1"/>
</dbReference>
<keyword evidence="10" id="KW-1185">Reference proteome</keyword>
<evidence type="ECO:0000256" key="4">
    <source>
        <dbReference type="ARBA" id="ARBA00022989"/>
    </source>
</evidence>
<evidence type="ECO:0000313" key="10">
    <source>
        <dbReference type="Proteomes" id="UP000193467"/>
    </source>
</evidence>
<comment type="caution">
    <text evidence="9">The sequence shown here is derived from an EMBL/GenBank/DDBJ whole genome shotgun (WGS) entry which is preliminary data.</text>
</comment>
<dbReference type="GO" id="GO:0022857">
    <property type="term" value="F:transmembrane transporter activity"/>
    <property type="evidence" value="ECO:0007669"/>
    <property type="project" value="InterPro"/>
</dbReference>
<keyword evidence="2" id="KW-0813">Transport</keyword>
<name>A0A1Y2FEK9_9BASI</name>
<dbReference type="InterPro" id="IPR020846">
    <property type="entry name" value="MFS_dom"/>
</dbReference>
<evidence type="ECO:0000256" key="2">
    <source>
        <dbReference type="ARBA" id="ARBA00022448"/>
    </source>
</evidence>
<accession>A0A1Y2FEK9</accession>